<evidence type="ECO:0000313" key="4">
    <source>
        <dbReference type="Proteomes" id="UP000438699"/>
    </source>
</evidence>
<dbReference type="Pfam" id="PF00561">
    <property type="entry name" value="Abhydrolase_1"/>
    <property type="match status" value="1"/>
</dbReference>
<dbReference type="OrthoDB" id="275181at2"/>
<dbReference type="InterPro" id="IPR000073">
    <property type="entry name" value="AB_hydrolase_1"/>
</dbReference>
<dbReference type="Proteomes" id="UP000438699">
    <property type="component" value="Unassembled WGS sequence"/>
</dbReference>
<accession>A0A6N6N1S2</accession>
<feature type="transmembrane region" description="Helical" evidence="1">
    <location>
        <begin position="43"/>
        <end position="68"/>
    </location>
</feature>
<dbReference type="Gene3D" id="3.40.50.1820">
    <property type="entry name" value="alpha/beta hydrolase"/>
    <property type="match status" value="1"/>
</dbReference>
<keyword evidence="1" id="KW-0472">Membrane</keyword>
<keyword evidence="1" id="KW-1133">Transmembrane helix</keyword>
<gene>
    <name evidence="3" type="ORF">F8A88_14640</name>
</gene>
<keyword evidence="4" id="KW-1185">Reference proteome</keyword>
<evidence type="ECO:0000313" key="3">
    <source>
        <dbReference type="EMBL" id="KAB1439038.1"/>
    </source>
</evidence>
<dbReference type="GO" id="GO:0016787">
    <property type="term" value="F:hydrolase activity"/>
    <property type="evidence" value="ECO:0007669"/>
    <property type="project" value="UniProtKB-KW"/>
</dbReference>
<reference evidence="3 4" key="1">
    <citation type="journal article" date="2017" name="Int. J. Syst. Evol. Microbiol.">
        <title>Desulfovibrio senegalensis sp. nov., a mesophilic sulfate reducer isolated from marine sediment.</title>
        <authorList>
            <person name="Thioye A."/>
            <person name="Gam Z.B.A."/>
            <person name="Mbengue M."/>
            <person name="Cayol J.L."/>
            <person name="Joseph-Bartoli M."/>
            <person name="Toure-Kane C."/>
            <person name="Labat M."/>
        </authorList>
    </citation>
    <scope>NUCLEOTIDE SEQUENCE [LARGE SCALE GENOMIC DNA]</scope>
    <source>
        <strain evidence="3 4">DSM 101509</strain>
    </source>
</reference>
<organism evidence="3 4">
    <name type="scientific">Pseudodesulfovibrio senegalensis</name>
    <dbReference type="NCBI Taxonomy" id="1721087"/>
    <lineage>
        <taxon>Bacteria</taxon>
        <taxon>Pseudomonadati</taxon>
        <taxon>Thermodesulfobacteriota</taxon>
        <taxon>Desulfovibrionia</taxon>
        <taxon>Desulfovibrionales</taxon>
        <taxon>Desulfovibrionaceae</taxon>
    </lineage>
</organism>
<sequence length="301" mass="32715">MNFIIMLLACWVVAVPVLRYVLFWISNTRSGDMELVRQGLDGRALPHVLCGLVSAMLSELGVLLMLPLGLIFPARAGRGTPVIFVHGLYHNPTAWLWFRILLGRAGYRNFHAFGYNSFTRPFENAVDDLAEVMENVLRDNPERTVVLVGHSLGGLVCRMAASRPEFSGRVGALVALGSPHGGSVLAALGLGPMARGLYPGKAVIRAVEQCRDMQAPKLAVYSLVDDYVLPLSGLRVGRHDWNEQVCSPVSHVSMLFSQDVAWRVAAFLDRALRGGASDSGLALDGSEQGQGRILLDGSEHE</sequence>
<dbReference type="AlphaFoldDB" id="A0A6N6N1S2"/>
<proteinExistence type="predicted"/>
<comment type="caution">
    <text evidence="3">The sequence shown here is derived from an EMBL/GenBank/DDBJ whole genome shotgun (WGS) entry which is preliminary data.</text>
</comment>
<feature type="domain" description="AB hydrolase-1" evidence="2">
    <location>
        <begin position="81"/>
        <end position="179"/>
    </location>
</feature>
<keyword evidence="1" id="KW-0812">Transmembrane</keyword>
<keyword evidence="3" id="KW-0378">Hydrolase</keyword>
<dbReference type="InterPro" id="IPR029058">
    <property type="entry name" value="AB_hydrolase_fold"/>
</dbReference>
<evidence type="ECO:0000256" key="1">
    <source>
        <dbReference type="SAM" id="Phobius"/>
    </source>
</evidence>
<evidence type="ECO:0000259" key="2">
    <source>
        <dbReference type="Pfam" id="PF00561"/>
    </source>
</evidence>
<dbReference type="PANTHER" id="PTHR37946">
    <property type="entry name" value="SLL1969 PROTEIN"/>
    <property type="match status" value="1"/>
</dbReference>
<dbReference type="SUPFAM" id="SSF53474">
    <property type="entry name" value="alpha/beta-Hydrolases"/>
    <property type="match status" value="1"/>
</dbReference>
<name>A0A6N6N1S2_9BACT</name>
<dbReference type="EMBL" id="WAIE01000009">
    <property type="protein sequence ID" value="KAB1439038.1"/>
    <property type="molecule type" value="Genomic_DNA"/>
</dbReference>
<protein>
    <submittedName>
        <fullName evidence="3">Alpha/beta fold hydrolase</fullName>
    </submittedName>
</protein>
<dbReference type="PANTHER" id="PTHR37946:SF1">
    <property type="entry name" value="SLL1969 PROTEIN"/>
    <property type="match status" value="1"/>
</dbReference>